<protein>
    <submittedName>
        <fullName evidence="1">Endonuclease/exonuclease/phosphatase</fullName>
    </submittedName>
</protein>
<feature type="non-terminal residue" evidence="1">
    <location>
        <position position="147"/>
    </location>
</feature>
<dbReference type="AlphaFoldDB" id="K1SMU8"/>
<dbReference type="InterPro" id="IPR036691">
    <property type="entry name" value="Endo/exonu/phosph_ase_sf"/>
</dbReference>
<comment type="caution">
    <text evidence="1">The sequence shown here is derived from an EMBL/GenBank/DDBJ whole genome shotgun (WGS) entry which is preliminary data.</text>
</comment>
<dbReference type="SUPFAM" id="SSF56219">
    <property type="entry name" value="DNase I-like"/>
    <property type="match status" value="1"/>
</dbReference>
<keyword evidence="1" id="KW-0540">Nuclease</keyword>
<dbReference type="GO" id="GO:0004527">
    <property type="term" value="F:exonuclease activity"/>
    <property type="evidence" value="ECO:0007669"/>
    <property type="project" value="UniProtKB-KW"/>
</dbReference>
<dbReference type="GO" id="GO:0004519">
    <property type="term" value="F:endonuclease activity"/>
    <property type="evidence" value="ECO:0007669"/>
    <property type="project" value="UniProtKB-KW"/>
</dbReference>
<dbReference type="EMBL" id="AJWZ01005666">
    <property type="protein sequence ID" value="EKC61952.1"/>
    <property type="molecule type" value="Genomic_DNA"/>
</dbReference>
<keyword evidence="1" id="KW-0378">Hydrolase</keyword>
<gene>
    <name evidence="1" type="ORF">OBE_08223</name>
</gene>
<reference evidence="1" key="1">
    <citation type="journal article" date="2013" name="Environ. Microbiol.">
        <title>Microbiota from the distal guts of lean and obese adolescents exhibit partial functional redundancy besides clear differences in community structure.</title>
        <authorList>
            <person name="Ferrer M."/>
            <person name="Ruiz A."/>
            <person name="Lanza F."/>
            <person name="Haange S.B."/>
            <person name="Oberbach A."/>
            <person name="Till H."/>
            <person name="Bargiela R."/>
            <person name="Campoy C."/>
            <person name="Segura M.T."/>
            <person name="Richter M."/>
            <person name="von Bergen M."/>
            <person name="Seifert J."/>
            <person name="Suarez A."/>
        </authorList>
    </citation>
    <scope>NUCLEOTIDE SEQUENCE</scope>
</reference>
<evidence type="ECO:0000313" key="1">
    <source>
        <dbReference type="EMBL" id="EKC61952.1"/>
    </source>
</evidence>
<keyword evidence="1" id="KW-0255">Endonuclease</keyword>
<organism evidence="1">
    <name type="scientific">human gut metagenome</name>
    <dbReference type="NCBI Taxonomy" id="408170"/>
    <lineage>
        <taxon>unclassified sequences</taxon>
        <taxon>metagenomes</taxon>
        <taxon>organismal metagenomes</taxon>
    </lineage>
</organism>
<sequence length="147" mass="15922">MSARTAGSAPERTEAPAKAPGVTRLVTYNVGIFNKYIRDDYRLVADMMREVGADAVCLNELDSCAARTRGVFQLERVAGLMGGWDFCYGPAMPFQGGAYGEGVMTREPAVRKFFVPLPQAGGAEPRVLAVVELPRFVIATTHLDHVS</sequence>
<proteinExistence type="predicted"/>
<dbReference type="Gene3D" id="3.60.10.10">
    <property type="entry name" value="Endonuclease/exonuclease/phosphatase"/>
    <property type="match status" value="1"/>
</dbReference>
<accession>K1SMU8</accession>
<keyword evidence="1" id="KW-0269">Exonuclease</keyword>
<name>K1SMU8_9ZZZZ</name>